<dbReference type="EMBL" id="RQYS01000014">
    <property type="protein sequence ID" value="RRD62242.1"/>
    <property type="molecule type" value="Genomic_DNA"/>
</dbReference>
<dbReference type="OrthoDB" id="982527at2"/>
<organism evidence="3 4">
    <name type="scientific">Tannerella forsythia</name>
    <name type="common">Bacteroides forsythus</name>
    <dbReference type="NCBI Taxonomy" id="28112"/>
    <lineage>
        <taxon>Bacteria</taxon>
        <taxon>Pseudomonadati</taxon>
        <taxon>Bacteroidota</taxon>
        <taxon>Bacteroidia</taxon>
        <taxon>Bacteroidales</taxon>
        <taxon>Tannerellaceae</taxon>
        <taxon>Tannerella</taxon>
    </lineage>
</organism>
<dbReference type="RefSeq" id="WP_124751057.1">
    <property type="nucleotide sequence ID" value="NZ_RQYS01000014.1"/>
</dbReference>
<dbReference type="Pfam" id="PF00188">
    <property type="entry name" value="CAP"/>
    <property type="match status" value="1"/>
</dbReference>
<keyword evidence="1" id="KW-0732">Signal</keyword>
<proteinExistence type="predicted"/>
<comment type="caution">
    <text evidence="3">The sequence shown here is derived from an EMBL/GenBank/DDBJ whole genome shotgun (WGS) entry which is preliminary data.</text>
</comment>
<evidence type="ECO:0000256" key="1">
    <source>
        <dbReference type="SAM" id="SignalP"/>
    </source>
</evidence>
<dbReference type="SUPFAM" id="SSF55797">
    <property type="entry name" value="PR-1-like"/>
    <property type="match status" value="1"/>
</dbReference>
<dbReference type="PANTHER" id="PTHR31157:SF1">
    <property type="entry name" value="SCP DOMAIN-CONTAINING PROTEIN"/>
    <property type="match status" value="1"/>
</dbReference>
<evidence type="ECO:0000313" key="4">
    <source>
        <dbReference type="Proteomes" id="UP000278609"/>
    </source>
</evidence>
<accession>A0A3P1XTS6</accession>
<protein>
    <recommendedName>
        <fullName evidence="2">SCP domain-containing protein</fullName>
    </recommendedName>
</protein>
<dbReference type="Gene3D" id="3.40.33.10">
    <property type="entry name" value="CAP"/>
    <property type="match status" value="1"/>
</dbReference>
<dbReference type="PROSITE" id="PS51257">
    <property type="entry name" value="PROKAR_LIPOPROTEIN"/>
    <property type="match status" value="1"/>
</dbReference>
<dbReference type="CDD" id="cd05379">
    <property type="entry name" value="CAP_bacterial"/>
    <property type="match status" value="1"/>
</dbReference>
<feature type="domain" description="SCP" evidence="2">
    <location>
        <begin position="44"/>
        <end position="153"/>
    </location>
</feature>
<dbReference type="Proteomes" id="UP000278609">
    <property type="component" value="Unassembled WGS sequence"/>
</dbReference>
<evidence type="ECO:0000313" key="3">
    <source>
        <dbReference type="EMBL" id="RRD62242.1"/>
    </source>
</evidence>
<dbReference type="AlphaFoldDB" id="A0A3P1XTS6"/>
<dbReference type="InterPro" id="IPR035940">
    <property type="entry name" value="CAP_sf"/>
</dbReference>
<name>A0A3P1XTS6_TANFO</name>
<dbReference type="InterPro" id="IPR014044">
    <property type="entry name" value="CAP_dom"/>
</dbReference>
<dbReference type="PANTHER" id="PTHR31157">
    <property type="entry name" value="SCP DOMAIN-CONTAINING PROTEIN"/>
    <property type="match status" value="1"/>
</dbReference>
<sequence length="156" mass="17100">MKKIIILLCGWIMLLSGCAKENLVDDGGDLPSVSLTEYEKEVVALVNKERLAAGLNALQIDPSLMASCDVRAKEIVSKFSHTRPDGSSCFTVITTKFASAGENIAKGYASPKNVMKGWMNSQGHKENIMNGEFTHIGVGCHRDNGTFYWAQLFIEK</sequence>
<evidence type="ECO:0000259" key="2">
    <source>
        <dbReference type="Pfam" id="PF00188"/>
    </source>
</evidence>
<gene>
    <name evidence="3" type="ORF">EII40_04375</name>
</gene>
<feature type="chain" id="PRO_5018206400" description="SCP domain-containing protein" evidence="1">
    <location>
        <begin position="20"/>
        <end position="156"/>
    </location>
</feature>
<reference evidence="3 4" key="1">
    <citation type="submission" date="2018-11" db="EMBL/GenBank/DDBJ databases">
        <title>Genomes From Bacteria Associated with the Canine Oral Cavity: a Test Case for Automated Genome-Based Taxonomic Assignment.</title>
        <authorList>
            <person name="Coil D.A."/>
            <person name="Jospin G."/>
            <person name="Darling A.E."/>
            <person name="Wallis C."/>
            <person name="Davis I.J."/>
            <person name="Harris S."/>
            <person name="Eisen J.A."/>
            <person name="Holcombe L.J."/>
            <person name="O'Flynn C."/>
        </authorList>
    </citation>
    <scope>NUCLEOTIDE SEQUENCE [LARGE SCALE GENOMIC DNA]</scope>
    <source>
        <strain evidence="3 4">OH2617_COT-023</strain>
    </source>
</reference>
<feature type="signal peptide" evidence="1">
    <location>
        <begin position="1"/>
        <end position="19"/>
    </location>
</feature>